<evidence type="ECO:0000313" key="5">
    <source>
        <dbReference type="Proteomes" id="UP001163821"/>
    </source>
</evidence>
<dbReference type="Gene3D" id="3.10.100.10">
    <property type="entry name" value="Mannose-Binding Protein A, subunit A"/>
    <property type="match status" value="1"/>
</dbReference>
<dbReference type="PANTHER" id="PTHR22801">
    <property type="entry name" value="LITHOSTATHINE"/>
    <property type="match status" value="1"/>
</dbReference>
<evidence type="ECO:0000256" key="1">
    <source>
        <dbReference type="SAM" id="MobiDB-lite"/>
    </source>
</evidence>
<dbReference type="Pfam" id="PF18911">
    <property type="entry name" value="PKD_4"/>
    <property type="match status" value="1"/>
</dbReference>
<dbReference type="PANTHER" id="PTHR22801:SF63">
    <property type="entry name" value="C-TYPE LECTIN DOMAIN-CONTAINING PROTEIN"/>
    <property type="match status" value="1"/>
</dbReference>
<dbReference type="SUPFAM" id="SSF49299">
    <property type="entry name" value="PKD domain"/>
    <property type="match status" value="3"/>
</dbReference>
<dbReference type="EMBL" id="JAPAAF010000004">
    <property type="protein sequence ID" value="MCW0481959.1"/>
    <property type="molecule type" value="Genomic_DNA"/>
</dbReference>
<feature type="domain" description="PKD" evidence="3">
    <location>
        <begin position="797"/>
        <end position="852"/>
    </location>
</feature>
<dbReference type="CDD" id="cd03603">
    <property type="entry name" value="CLECT_VCBS"/>
    <property type="match status" value="1"/>
</dbReference>
<feature type="compositionally biased region" description="Polar residues" evidence="1">
    <location>
        <begin position="271"/>
        <end position="283"/>
    </location>
</feature>
<dbReference type="InterPro" id="IPR016186">
    <property type="entry name" value="C-type_lectin-like/link_sf"/>
</dbReference>
<dbReference type="PROSITE" id="PS50093">
    <property type="entry name" value="PKD"/>
    <property type="match status" value="3"/>
</dbReference>
<dbReference type="PROSITE" id="PS50041">
    <property type="entry name" value="C_TYPE_LECTIN_2"/>
    <property type="match status" value="1"/>
</dbReference>
<dbReference type="InterPro" id="IPR034007">
    <property type="entry name" value="CTLD_bac"/>
</dbReference>
<dbReference type="Pfam" id="PF13585">
    <property type="entry name" value="CHU_C"/>
    <property type="match status" value="1"/>
</dbReference>
<dbReference type="Gene3D" id="2.60.40.10">
    <property type="entry name" value="Immunoglobulins"/>
    <property type="match status" value="4"/>
</dbReference>
<dbReference type="SUPFAM" id="SSF56436">
    <property type="entry name" value="C-type lectin-like"/>
    <property type="match status" value="1"/>
</dbReference>
<evidence type="ECO:0000259" key="2">
    <source>
        <dbReference type="PROSITE" id="PS50041"/>
    </source>
</evidence>
<name>A0AA41Y4V7_9BACT</name>
<accession>A0AA41Y4V7</accession>
<sequence>MKKLLLTFVLIILVMVFSFGQSDALKIESTYTAPIDYCSSPVVFGEGVSITGDKITGGLKISITNYIPGEDVLQFTSAGRISARWVAASGTLFLEGEASAAEYQQAVQQIRYVNLLAVPTRTDRHIAVTLTDVDYLPSTGHFYQFVEKLDITWTEARAEAETKSYYGLKGYLATILSKEENDFIWTKVNGVGWIGATDEAVEGEWRWATGPEAGTLFWKGNYPSGQRVNNLFSFWSNGEPNNSYPDLNGGLGEDYGHINQNPDQPEKSWNDLRNSGDGPTSQYYRPQGYIIEYGGMEDDPDVSLSAAFDIAIRTILFDGPADQTICQFDTVRLNHEFEGLYEWSPAIGLDDAFSPNPKASPMVTTTYKVTGTNGTCVESAFFTVNVKPAPVVDLGDTRNICAGTSVKLDAGNQLAYEWNTGYDGQMLEVDAPGIYRVRVMNAHPCYASDEVEVFVHQYPKIDLTATDTLYCDSMNGRLQVETDKGTIKWEADNFGLDIVSPEAAVSDVSTDTYGSYKTHVTVTDDYGCSTADSLMLHFYKTPDATFSIDSAACYGYNLDVHYLGDATGSALFYWYFSDSIYAEGVGITELTVNLGFDNQQNRLLGLRVSEHGCTSEIASEHIKVVPNLKIVADQTEGCEPFLVKFSGETSEPIDHFTWDFGDDTFDETPSPEHIYEDDGLYDVGLRVVSTEGCENFGLIEEMITVRPIPSVETNIDPSRCYPHELEIQYTGDGLMDDRYFWDLSALDADEIVQDPGNTSGPLVVSLQNKPQSTVGLRVVSSYGCASETKAFSFKRKPWVMLAADETAGCAPLAVRFSAEQLDEVDELHYRWNFGEGDELAGENEAIYTYVLPNRENPVFVTVTSGKTGCEDMVWLAEPIRVHPEPVAAFQPDLTEKLITDPLFRFTNLSEGGTDYFWDFGDDAGFSEEFQPEYRYGSIGWFTVQLVAQNEYLCADTATYDLLVAPDRLFAPTGFNPNSENPENHVFLLSSEAVHDNGYRMQIFDRWGGLVFESTSKEKGWDGKMKNGVFAPAGTYVWVLSYQDVVEKPHKQTGTVTLVL</sequence>
<dbReference type="AlphaFoldDB" id="A0AA41Y4V7"/>
<dbReference type="InterPro" id="IPR035986">
    <property type="entry name" value="PKD_dom_sf"/>
</dbReference>
<feature type="region of interest" description="Disordered" evidence="1">
    <location>
        <begin position="243"/>
        <end position="283"/>
    </location>
</feature>
<dbReference type="CDD" id="cd00146">
    <property type="entry name" value="PKD"/>
    <property type="match status" value="2"/>
</dbReference>
<feature type="domain" description="PKD" evidence="3">
    <location>
        <begin position="626"/>
        <end position="692"/>
    </location>
</feature>
<evidence type="ECO:0000313" key="4">
    <source>
        <dbReference type="EMBL" id="MCW0481959.1"/>
    </source>
</evidence>
<keyword evidence="5" id="KW-1185">Reference proteome</keyword>
<dbReference type="SMART" id="SM00089">
    <property type="entry name" value="PKD"/>
    <property type="match status" value="2"/>
</dbReference>
<dbReference type="InterPro" id="IPR001304">
    <property type="entry name" value="C-type_lectin-like"/>
</dbReference>
<dbReference type="InterPro" id="IPR000601">
    <property type="entry name" value="PKD_dom"/>
</dbReference>
<comment type="caution">
    <text evidence="4">The sequence shown here is derived from an EMBL/GenBank/DDBJ whole genome shotgun (WGS) entry which is preliminary data.</text>
</comment>
<dbReference type="InterPro" id="IPR013783">
    <property type="entry name" value="Ig-like_fold"/>
</dbReference>
<organism evidence="4 5">
    <name type="scientific">Gaoshiqia sediminis</name>
    <dbReference type="NCBI Taxonomy" id="2986998"/>
    <lineage>
        <taxon>Bacteria</taxon>
        <taxon>Pseudomonadati</taxon>
        <taxon>Bacteroidota</taxon>
        <taxon>Bacteroidia</taxon>
        <taxon>Marinilabiliales</taxon>
        <taxon>Prolixibacteraceae</taxon>
        <taxon>Gaoshiqia</taxon>
    </lineage>
</organism>
<feature type="domain" description="PKD" evidence="3">
    <location>
        <begin position="915"/>
        <end position="963"/>
    </location>
</feature>
<dbReference type="InterPro" id="IPR016187">
    <property type="entry name" value="CTDL_fold"/>
</dbReference>
<dbReference type="InterPro" id="IPR022409">
    <property type="entry name" value="PKD/Chitinase_dom"/>
</dbReference>
<protein>
    <submittedName>
        <fullName evidence="4">PKD domain-containing protein</fullName>
    </submittedName>
</protein>
<feature type="domain" description="C-type lectin" evidence="2">
    <location>
        <begin position="138"/>
        <end position="271"/>
    </location>
</feature>
<gene>
    <name evidence="4" type="ORF">N2K84_04395</name>
</gene>
<dbReference type="Proteomes" id="UP001163821">
    <property type="component" value="Unassembled WGS sequence"/>
</dbReference>
<evidence type="ECO:0000259" key="3">
    <source>
        <dbReference type="PROSITE" id="PS50093"/>
    </source>
</evidence>
<reference evidence="4" key="1">
    <citation type="submission" date="2022-10" db="EMBL/GenBank/DDBJ databases">
        <title>Gaoshiqiia sediminis gen. nov., sp. nov., isolated from coastal sediment.</title>
        <authorList>
            <person name="Yu W.X."/>
            <person name="Mu D.S."/>
            <person name="Du J.Z."/>
            <person name="Liang Y.Q."/>
        </authorList>
    </citation>
    <scope>NUCLEOTIDE SEQUENCE</scope>
    <source>
        <strain evidence="4">A06</strain>
    </source>
</reference>
<dbReference type="SMART" id="SM00034">
    <property type="entry name" value="CLECT"/>
    <property type="match status" value="1"/>
</dbReference>
<proteinExistence type="predicted"/>
<dbReference type="RefSeq" id="WP_282590568.1">
    <property type="nucleotide sequence ID" value="NZ_JAPAAF010000004.1"/>
</dbReference>
<dbReference type="InterPro" id="IPR050801">
    <property type="entry name" value="Ca-Dep_Lectins_ImmuneDev"/>
</dbReference>